<dbReference type="CDD" id="cd00082">
    <property type="entry name" value="HisKA"/>
    <property type="match status" value="1"/>
</dbReference>
<feature type="domain" description="HAMP" evidence="19">
    <location>
        <begin position="346"/>
        <end position="377"/>
    </location>
</feature>
<evidence type="ECO:0000256" key="1">
    <source>
        <dbReference type="ARBA" id="ARBA00000085"/>
    </source>
</evidence>
<dbReference type="PROSITE" id="PS50894">
    <property type="entry name" value="HPT"/>
    <property type="match status" value="1"/>
</dbReference>
<dbReference type="InterPro" id="IPR003594">
    <property type="entry name" value="HATPase_dom"/>
</dbReference>
<dbReference type="SUPFAM" id="SSF52172">
    <property type="entry name" value="CheY-like"/>
    <property type="match status" value="1"/>
</dbReference>
<dbReference type="InterPro" id="IPR036890">
    <property type="entry name" value="HATPase_C_sf"/>
</dbReference>
<dbReference type="NCBIfam" id="NF011874">
    <property type="entry name" value="PRK15347.1"/>
    <property type="match status" value="1"/>
</dbReference>
<dbReference type="CDD" id="cd00088">
    <property type="entry name" value="HPT"/>
    <property type="match status" value="1"/>
</dbReference>
<dbReference type="InterPro" id="IPR008207">
    <property type="entry name" value="Sig_transdc_His_kin_Hpt_dom"/>
</dbReference>
<dbReference type="PROSITE" id="PS50109">
    <property type="entry name" value="HIS_KIN"/>
    <property type="match status" value="1"/>
</dbReference>
<dbReference type="SUPFAM" id="SSF55874">
    <property type="entry name" value="ATPase domain of HSP90 chaperone/DNA topoisomerase II/histidine kinase"/>
    <property type="match status" value="1"/>
</dbReference>
<evidence type="ECO:0000256" key="8">
    <source>
        <dbReference type="ARBA" id="ARBA00022741"/>
    </source>
</evidence>
<dbReference type="Gene3D" id="3.40.50.2300">
    <property type="match status" value="1"/>
</dbReference>
<accession>A0A1S6HL34</accession>
<dbReference type="CDD" id="cd17546">
    <property type="entry name" value="REC_hyHK_CKI1_RcsC-like"/>
    <property type="match status" value="1"/>
</dbReference>
<dbReference type="Pfam" id="PF00672">
    <property type="entry name" value="HAMP"/>
    <property type="match status" value="1"/>
</dbReference>
<evidence type="ECO:0000256" key="13">
    <source>
        <dbReference type="ARBA" id="ARBA00023136"/>
    </source>
</evidence>
<dbReference type="InterPro" id="IPR036097">
    <property type="entry name" value="HisK_dim/P_sf"/>
</dbReference>
<evidence type="ECO:0000313" key="21">
    <source>
        <dbReference type="EMBL" id="AQS36208.1"/>
    </source>
</evidence>
<dbReference type="Pfam" id="PF01627">
    <property type="entry name" value="Hpt"/>
    <property type="match status" value="1"/>
</dbReference>
<keyword evidence="4" id="KW-1003">Cell membrane</keyword>
<evidence type="ECO:0000259" key="19">
    <source>
        <dbReference type="PROSITE" id="PS50885"/>
    </source>
</evidence>
<dbReference type="InterPro" id="IPR011006">
    <property type="entry name" value="CheY-like_superfamily"/>
</dbReference>
<feature type="domain" description="Histidine kinase" evidence="17">
    <location>
        <begin position="410"/>
        <end position="622"/>
    </location>
</feature>
<feature type="modified residue" description="Phosphohistidine" evidence="14">
    <location>
        <position position="877"/>
    </location>
</feature>
<dbReference type="SUPFAM" id="SSF158472">
    <property type="entry name" value="HAMP domain-like"/>
    <property type="match status" value="1"/>
</dbReference>
<dbReference type="CDD" id="cd06225">
    <property type="entry name" value="HAMP"/>
    <property type="match status" value="1"/>
</dbReference>
<evidence type="ECO:0000256" key="2">
    <source>
        <dbReference type="ARBA" id="ARBA00004651"/>
    </source>
</evidence>
<protein>
    <recommendedName>
        <fullName evidence="3">histidine kinase</fullName>
        <ecNumber evidence="3">2.7.13.3</ecNumber>
    </recommendedName>
</protein>
<dbReference type="GO" id="GO:0005524">
    <property type="term" value="F:ATP binding"/>
    <property type="evidence" value="ECO:0007669"/>
    <property type="project" value="UniProtKB-KW"/>
</dbReference>
<feature type="domain" description="Response regulatory" evidence="18">
    <location>
        <begin position="699"/>
        <end position="817"/>
    </location>
</feature>
<evidence type="ECO:0000256" key="3">
    <source>
        <dbReference type="ARBA" id="ARBA00012438"/>
    </source>
</evidence>
<evidence type="ECO:0000256" key="11">
    <source>
        <dbReference type="ARBA" id="ARBA00022989"/>
    </source>
</evidence>
<dbReference type="EC" id="2.7.13.3" evidence="3"/>
<keyword evidence="9 21" id="KW-0418">Kinase</keyword>
<dbReference type="Gene3D" id="3.30.565.10">
    <property type="entry name" value="Histidine kinase-like ATPase, C-terminal domain"/>
    <property type="match status" value="1"/>
</dbReference>
<dbReference type="Gene3D" id="1.10.287.130">
    <property type="match status" value="1"/>
</dbReference>
<comment type="catalytic activity">
    <reaction evidence="1">
        <text>ATP + protein L-histidine = ADP + protein N-phospho-L-histidine.</text>
        <dbReference type="EC" id="2.7.13.3"/>
    </reaction>
</comment>
<keyword evidence="12" id="KW-0902">Two-component regulatory system</keyword>
<comment type="subcellular location">
    <subcellularLocation>
        <location evidence="2">Cell membrane</location>
        <topology evidence="2">Multi-pass membrane protein</topology>
    </subcellularLocation>
</comment>
<keyword evidence="5 15" id="KW-0597">Phosphoprotein</keyword>
<gene>
    <name evidence="21" type="ORF">Sps_01019</name>
</gene>
<dbReference type="STRING" id="225848.Sps_01019"/>
<keyword evidence="13" id="KW-0472">Membrane</keyword>
<proteinExistence type="predicted"/>
<keyword evidence="10" id="KW-0067">ATP-binding</keyword>
<dbReference type="GO" id="GO:0005886">
    <property type="term" value="C:plasma membrane"/>
    <property type="evidence" value="ECO:0007669"/>
    <property type="project" value="UniProtKB-SubCell"/>
</dbReference>
<dbReference type="EMBL" id="CP014782">
    <property type="protein sequence ID" value="AQS36208.1"/>
    <property type="molecule type" value="Genomic_DNA"/>
</dbReference>
<dbReference type="KEGG" id="spsw:Sps_01019"/>
<keyword evidence="6" id="KW-0808">Transferase</keyword>
<dbReference type="InterPro" id="IPR004358">
    <property type="entry name" value="Sig_transdc_His_kin-like_C"/>
</dbReference>
<keyword evidence="7" id="KW-0812">Transmembrane</keyword>
<evidence type="ECO:0000256" key="15">
    <source>
        <dbReference type="PROSITE-ProRule" id="PRU00169"/>
    </source>
</evidence>
<dbReference type="InterPro" id="IPR036641">
    <property type="entry name" value="HPT_dom_sf"/>
</dbReference>
<evidence type="ECO:0000256" key="10">
    <source>
        <dbReference type="ARBA" id="ARBA00022840"/>
    </source>
</evidence>
<dbReference type="Gene3D" id="1.20.120.160">
    <property type="entry name" value="HPT domain"/>
    <property type="match status" value="1"/>
</dbReference>
<keyword evidence="8" id="KW-0547">Nucleotide-binding</keyword>
<dbReference type="Pfam" id="PF02518">
    <property type="entry name" value="HATPase_c"/>
    <property type="match status" value="1"/>
</dbReference>
<dbReference type="PROSITE" id="PS50110">
    <property type="entry name" value="RESPONSE_REGULATORY"/>
    <property type="match status" value="1"/>
</dbReference>
<evidence type="ECO:0000259" key="17">
    <source>
        <dbReference type="PROSITE" id="PS50109"/>
    </source>
</evidence>
<dbReference type="InterPro" id="IPR001789">
    <property type="entry name" value="Sig_transdc_resp-reg_receiver"/>
</dbReference>
<dbReference type="Pfam" id="PF00072">
    <property type="entry name" value="Response_reg"/>
    <property type="match status" value="1"/>
</dbReference>
<evidence type="ECO:0000256" key="16">
    <source>
        <dbReference type="SAM" id="Coils"/>
    </source>
</evidence>
<organism evidence="21 22">
    <name type="scientific">Shewanella psychrophila</name>
    <dbReference type="NCBI Taxonomy" id="225848"/>
    <lineage>
        <taxon>Bacteria</taxon>
        <taxon>Pseudomonadati</taxon>
        <taxon>Pseudomonadota</taxon>
        <taxon>Gammaproteobacteria</taxon>
        <taxon>Alteromonadales</taxon>
        <taxon>Shewanellaceae</taxon>
        <taxon>Shewanella</taxon>
    </lineage>
</organism>
<keyword evidence="11" id="KW-1133">Transmembrane helix</keyword>
<feature type="modified residue" description="4-aspartylphosphate" evidence="15">
    <location>
        <position position="748"/>
    </location>
</feature>
<dbReference type="SUPFAM" id="SSF47226">
    <property type="entry name" value="Histidine-containing phosphotransfer domain, HPT domain"/>
    <property type="match status" value="1"/>
</dbReference>
<dbReference type="PRINTS" id="PR00344">
    <property type="entry name" value="BCTRLSENSOR"/>
</dbReference>
<dbReference type="InterPro" id="IPR003660">
    <property type="entry name" value="HAMP_dom"/>
</dbReference>
<sequence length="929" mass="104393">MKIKWKASLVTKLTVSFTAVLVSLWLMIEYQAYSNTFSRTLHRAQIAYGELSDLRSQVSNTLFSDARYDARQLDKQLHQFSSMNEINAQGIVAHYFPLAENPNKENDTLSMWIAQTFGNAGQHRYLDSFIYKPHKGIAIYADSNADEEYFQVRLEEIKQLTSKKSLDGYRWGAPILDKRSGDYHLIFSYSSDPANPDAPQVGFGINLVSVTDLNNSLGPGDVSFFMTPEGELFSKSVLALSPETINTLKHEFNSSHPDNEKRVLHPLGEYYVIKDHIYGPGWQQITLISNDFLKDMALTPFFAELPWSLLSLAFMSFILLNVLRINFAKPIGHFVSIINSDSQPTLERRLPVDRKDELGQIAKAYNHLLDTVKENYDVLEKKVETRTHELAIATEEAEKANKRKTEHLTNISHEIRTPLNGITGSLELLRNTELTTKQMDLRDTAYNCANSLLAIINNLLDFSRIEADQIELNYQLYPVLTLADNAMITIQSRIVNKPISLECIVNANVPEKALLDPLRVRQILVNLLGNAAKFTEEGYILLRIEVVENHLYFSIEDTGDGINIQDQQRIFEPFAQSCHHQPGTGLGLPISSKLAQKMQGQLTMFSTLGKGSTFVLDLPLSQATAPLALPDDTITAPLALHKQLALWGIKPIEGDNEELDNPELNHLPARLWQRLHEIRHDLPRKQSSHTLALLPWRLKILLVDDVDTNRDIIGKMLLELGQQVFSVSSGEAALQKGMCHIFDLVLMDIRMPGLDGYQTTRKWRESEDILDTECPIFALTANANPMEHDIIRAAGMNSYLTKPVSLKQLNMALEGAADLQLDRDMPLVINTDIDTPMIDVSHTDLNQRLAAHLTDMVEQAKLHINQEEWKPLSDVLHTIKGSAGLAGIKNISEVAADLEVALEAEACLNLEEFAPLEALIQALNSETNT</sequence>
<evidence type="ECO:0000256" key="5">
    <source>
        <dbReference type="ARBA" id="ARBA00022553"/>
    </source>
</evidence>
<dbReference type="PANTHER" id="PTHR45339:SF1">
    <property type="entry name" value="HYBRID SIGNAL TRANSDUCTION HISTIDINE KINASE J"/>
    <property type="match status" value="1"/>
</dbReference>
<dbReference type="OrthoDB" id="9810730at2"/>
<feature type="domain" description="HPt" evidence="20">
    <location>
        <begin position="838"/>
        <end position="929"/>
    </location>
</feature>
<evidence type="ECO:0000256" key="12">
    <source>
        <dbReference type="ARBA" id="ARBA00023012"/>
    </source>
</evidence>
<dbReference type="GO" id="GO:0000155">
    <property type="term" value="F:phosphorelay sensor kinase activity"/>
    <property type="evidence" value="ECO:0007669"/>
    <property type="project" value="InterPro"/>
</dbReference>
<dbReference type="CDD" id="cd16922">
    <property type="entry name" value="HATPase_EvgS-ArcB-TorS-like"/>
    <property type="match status" value="1"/>
</dbReference>
<evidence type="ECO:0000313" key="22">
    <source>
        <dbReference type="Proteomes" id="UP000189545"/>
    </source>
</evidence>
<dbReference type="Pfam" id="PF00512">
    <property type="entry name" value="HisKA"/>
    <property type="match status" value="1"/>
</dbReference>
<reference evidence="21 22" key="1">
    <citation type="submission" date="2016-03" db="EMBL/GenBank/DDBJ databases">
        <title>Complete genome sequence of Shewanella psychrophila WP2, a deep sea bacterium isolated from west Pacific sediment.</title>
        <authorList>
            <person name="Xu G."/>
            <person name="Jian H."/>
        </authorList>
    </citation>
    <scope>NUCLEOTIDE SEQUENCE [LARGE SCALE GENOMIC DNA]</scope>
    <source>
        <strain evidence="21 22">WP2</strain>
    </source>
</reference>
<dbReference type="SMART" id="SM00388">
    <property type="entry name" value="HisKA"/>
    <property type="match status" value="1"/>
</dbReference>
<dbReference type="PANTHER" id="PTHR45339">
    <property type="entry name" value="HYBRID SIGNAL TRANSDUCTION HISTIDINE KINASE J"/>
    <property type="match status" value="1"/>
</dbReference>
<name>A0A1S6HL34_9GAMM</name>
<dbReference type="SMART" id="SM00304">
    <property type="entry name" value="HAMP"/>
    <property type="match status" value="1"/>
</dbReference>
<evidence type="ECO:0000256" key="6">
    <source>
        <dbReference type="ARBA" id="ARBA00022679"/>
    </source>
</evidence>
<evidence type="ECO:0000259" key="18">
    <source>
        <dbReference type="PROSITE" id="PS50110"/>
    </source>
</evidence>
<evidence type="ECO:0000256" key="14">
    <source>
        <dbReference type="PROSITE-ProRule" id="PRU00110"/>
    </source>
</evidence>
<evidence type="ECO:0000259" key="20">
    <source>
        <dbReference type="PROSITE" id="PS50894"/>
    </source>
</evidence>
<dbReference type="InterPro" id="IPR003661">
    <property type="entry name" value="HisK_dim/P_dom"/>
</dbReference>
<dbReference type="Proteomes" id="UP000189545">
    <property type="component" value="Chromosome"/>
</dbReference>
<dbReference type="SMART" id="SM00448">
    <property type="entry name" value="REC"/>
    <property type="match status" value="1"/>
</dbReference>
<dbReference type="SUPFAM" id="SSF47384">
    <property type="entry name" value="Homodimeric domain of signal transducing histidine kinase"/>
    <property type="match status" value="1"/>
</dbReference>
<feature type="coiled-coil region" evidence="16">
    <location>
        <begin position="362"/>
        <end position="410"/>
    </location>
</feature>
<dbReference type="SMART" id="SM00387">
    <property type="entry name" value="HATPase_c"/>
    <property type="match status" value="1"/>
</dbReference>
<keyword evidence="22" id="KW-1185">Reference proteome</keyword>
<dbReference type="Gene3D" id="6.10.340.10">
    <property type="match status" value="1"/>
</dbReference>
<evidence type="ECO:0000256" key="4">
    <source>
        <dbReference type="ARBA" id="ARBA00022475"/>
    </source>
</evidence>
<evidence type="ECO:0000256" key="9">
    <source>
        <dbReference type="ARBA" id="ARBA00022777"/>
    </source>
</evidence>
<dbReference type="PROSITE" id="PS50885">
    <property type="entry name" value="HAMP"/>
    <property type="match status" value="1"/>
</dbReference>
<keyword evidence="16" id="KW-0175">Coiled coil</keyword>
<evidence type="ECO:0000256" key="7">
    <source>
        <dbReference type="ARBA" id="ARBA00022692"/>
    </source>
</evidence>
<dbReference type="AlphaFoldDB" id="A0A1S6HL34"/>
<dbReference type="InterPro" id="IPR005467">
    <property type="entry name" value="His_kinase_dom"/>
</dbReference>